<keyword evidence="2" id="KW-1185">Reference proteome</keyword>
<dbReference type="STRING" id="246196.MSMEG_5232"/>
<evidence type="ECO:0000313" key="2">
    <source>
        <dbReference type="Proteomes" id="UP000000757"/>
    </source>
</evidence>
<proteinExistence type="predicted"/>
<name>A0R2U0_MYCS2</name>
<evidence type="ECO:0000313" key="1">
    <source>
        <dbReference type="EMBL" id="ABK75337.1"/>
    </source>
</evidence>
<protein>
    <submittedName>
        <fullName evidence="1">Uncharacterized protein</fullName>
    </submittedName>
</protein>
<organism evidence="1 2">
    <name type="scientific">Mycolicibacterium smegmatis (strain ATCC 700084 / mc(2)155)</name>
    <name type="common">Mycobacterium smegmatis</name>
    <dbReference type="NCBI Taxonomy" id="246196"/>
    <lineage>
        <taxon>Bacteria</taxon>
        <taxon>Bacillati</taxon>
        <taxon>Actinomycetota</taxon>
        <taxon>Actinomycetes</taxon>
        <taxon>Mycobacteriales</taxon>
        <taxon>Mycobacteriaceae</taxon>
        <taxon>Mycolicibacterium</taxon>
    </lineage>
</organism>
<dbReference type="Proteomes" id="UP000000757">
    <property type="component" value="Chromosome"/>
</dbReference>
<sequence length="48" mass="5245">MVCVTVSPAVMCAVSANGSPSRRQQRLVCRCSGVKAASRIFVELPRWH</sequence>
<accession>A0R2U0</accession>
<dbReference type="EMBL" id="CP000480">
    <property type="protein sequence ID" value="ABK75337.1"/>
    <property type="molecule type" value="Genomic_DNA"/>
</dbReference>
<gene>
    <name evidence="1" type="ordered locus">MSMEG_5232</name>
</gene>
<dbReference type="KEGG" id="msm:MSMEG_5232"/>
<reference evidence="1 2" key="1">
    <citation type="submission" date="2006-10" db="EMBL/GenBank/DDBJ databases">
        <authorList>
            <person name="Fleischmann R.D."/>
            <person name="Dodson R.J."/>
            <person name="Haft D.H."/>
            <person name="Merkel J.S."/>
            <person name="Nelson W.C."/>
            <person name="Fraser C.M."/>
        </authorList>
    </citation>
    <scope>NUCLEOTIDE SEQUENCE [LARGE SCALE GENOMIC DNA]</scope>
    <source>
        <strain evidence="2">ATCC 700084 / mc(2)155</strain>
    </source>
</reference>
<dbReference type="AlphaFoldDB" id="A0R2U0"/>